<dbReference type="SMART" id="SM00409">
    <property type="entry name" value="IG"/>
    <property type="match status" value="2"/>
</dbReference>
<evidence type="ECO:0000256" key="7">
    <source>
        <dbReference type="ARBA" id="ARBA00023157"/>
    </source>
</evidence>
<keyword evidence="6 11" id="KW-0472">Membrane</keyword>
<evidence type="ECO:0000256" key="6">
    <source>
        <dbReference type="ARBA" id="ARBA00023136"/>
    </source>
</evidence>
<reference evidence="15" key="1">
    <citation type="journal article" date="2016" name="Nature">
        <title>Genome evolution in the allotetraploid frog Xenopus laevis.</title>
        <authorList>
            <person name="Session A.M."/>
            <person name="Uno Y."/>
            <person name="Kwon T."/>
            <person name="Chapman J.A."/>
            <person name="Toyoda A."/>
            <person name="Takahashi S."/>
            <person name="Fukui A."/>
            <person name="Hikosaka A."/>
            <person name="Suzuki A."/>
            <person name="Kondo M."/>
            <person name="van Heeringen S.J."/>
            <person name="Quigley I."/>
            <person name="Heinz S."/>
            <person name="Ogino H."/>
            <person name="Ochi H."/>
            <person name="Hellsten U."/>
            <person name="Lyons J.B."/>
            <person name="Simakov O."/>
            <person name="Putnam N."/>
            <person name="Stites J."/>
            <person name="Kuroki Y."/>
            <person name="Tanaka T."/>
            <person name="Michiue T."/>
            <person name="Watanabe M."/>
            <person name="Bogdanovic O."/>
            <person name="Lister R."/>
            <person name="Georgiou G."/>
            <person name="Paranjpe S.S."/>
            <person name="van Kruijsbergen I."/>
            <person name="Shu S."/>
            <person name="Carlson J."/>
            <person name="Kinoshita T."/>
            <person name="Ohta Y."/>
            <person name="Mawaribuchi S."/>
            <person name="Jenkins J."/>
            <person name="Grimwood J."/>
            <person name="Schmutz J."/>
            <person name="Mitros T."/>
            <person name="Mozaffari S.V."/>
            <person name="Suzuki Y."/>
            <person name="Haramoto Y."/>
            <person name="Yamamoto T.S."/>
            <person name="Takagi C."/>
            <person name="Heald R."/>
            <person name="Miller K."/>
            <person name="Haudenschild C."/>
            <person name="Kitzman J."/>
            <person name="Nakayama T."/>
            <person name="Izutsu Y."/>
            <person name="Robert J."/>
            <person name="Fortriede J."/>
            <person name="Burns K."/>
            <person name="Lotay V."/>
            <person name="Karimi K."/>
            <person name="Yasuoka Y."/>
            <person name="Dichmann D.S."/>
            <person name="Flajnik M.F."/>
            <person name="Houston D.W."/>
            <person name="Shendure J."/>
            <person name="DuPasquier L."/>
            <person name="Vize P.D."/>
            <person name="Zorn A.M."/>
            <person name="Ito M."/>
            <person name="Marcotte E.M."/>
            <person name="Wallingford J.B."/>
            <person name="Ito Y."/>
            <person name="Asashima M."/>
            <person name="Ueno N."/>
            <person name="Matsuda Y."/>
            <person name="Veenstra G.J."/>
            <person name="Fujiyama A."/>
            <person name="Harland R.M."/>
            <person name="Taira M."/>
            <person name="Rokhsar D.S."/>
        </authorList>
    </citation>
    <scope>NUCLEOTIDE SEQUENCE [LARGE SCALE GENOMIC DNA]</scope>
    <source>
        <strain evidence="15">J</strain>
    </source>
</reference>
<dbReference type="GO" id="GO:0006955">
    <property type="term" value="P:immune response"/>
    <property type="evidence" value="ECO:0007669"/>
    <property type="project" value="TreeGrafter"/>
</dbReference>
<dbReference type="FunFam" id="2.60.40.10:FF:000142">
    <property type="entry name" value="V-set domain-containing T-cell activation inhibitor 1"/>
    <property type="match status" value="1"/>
</dbReference>
<dbReference type="GO" id="GO:0042102">
    <property type="term" value="P:positive regulation of T cell proliferation"/>
    <property type="evidence" value="ECO:0007669"/>
    <property type="project" value="TreeGrafter"/>
</dbReference>
<dbReference type="GO" id="GO:0031295">
    <property type="term" value="P:T cell costimulation"/>
    <property type="evidence" value="ECO:0007669"/>
    <property type="project" value="TreeGrafter"/>
</dbReference>
<dbReference type="Proteomes" id="UP000694892">
    <property type="component" value="Chromosome 2L"/>
</dbReference>
<evidence type="ECO:0000256" key="1">
    <source>
        <dbReference type="ARBA" id="ARBA00004251"/>
    </source>
</evidence>
<dbReference type="Pfam" id="PF07686">
    <property type="entry name" value="V-set"/>
    <property type="match status" value="2"/>
</dbReference>
<keyword evidence="2" id="KW-1003">Cell membrane</keyword>
<feature type="chain" id="PRO_5036925685" description="Ig-like domain-containing protein" evidence="12">
    <location>
        <begin position="25"/>
        <end position="369"/>
    </location>
</feature>
<evidence type="ECO:0000256" key="5">
    <source>
        <dbReference type="ARBA" id="ARBA00022989"/>
    </source>
</evidence>
<dbReference type="InterPro" id="IPR013783">
    <property type="entry name" value="Ig-like_fold"/>
</dbReference>
<dbReference type="AlphaFoldDB" id="A0A974DQM4"/>
<comment type="subcellular location">
    <subcellularLocation>
        <location evidence="1">Cell membrane</location>
        <topology evidence="1">Single-pass type I membrane protein</topology>
    </subcellularLocation>
</comment>
<dbReference type="InterPro" id="IPR013106">
    <property type="entry name" value="Ig_V-set"/>
</dbReference>
<gene>
    <name evidence="14" type="ORF">XELAEV_18012835mg</name>
</gene>
<dbReference type="Gene3D" id="2.60.40.10">
    <property type="entry name" value="Immunoglobulins"/>
    <property type="match status" value="2"/>
</dbReference>
<dbReference type="PROSITE" id="PS50835">
    <property type="entry name" value="IG_LIKE"/>
    <property type="match status" value="3"/>
</dbReference>
<accession>A0A974DQM4</accession>
<sequence length="369" mass="42077">MNQQREKHMCNTIFRILIVFSCFAVHEQVDVLGQLHRDVILPCAFTLGEDVVIHWYKPNNGKKFLHSYYNNKDQLEKQDEAYRGRTSLFSSEIKNGNASLLLQNIQEADANQYVCYVGTDTNTNEATVKLNVAAFEENSMEYDAQKVWCSAKKATPAGSVTITWNKDKRFVKEDRSVDSSLEINSSSSLKCTIHHSDLNISWTGNWETKAFNVTKESVTLTCDHSTDSHFSITWSRKNNSQQTEIASTNDLYEPLKVADLYKNRVGQTAGKPELILKDLQEEDNGVYQCTIQTQSSTRITVINLSITTVRNDIEHHSDVNNRKHYYIIIAVVLVAVIIIYIFNVRKCVHEEEWESEGDNADTRKSGTES</sequence>
<evidence type="ECO:0000256" key="9">
    <source>
        <dbReference type="ARBA" id="ARBA00023180"/>
    </source>
</evidence>
<evidence type="ECO:0000256" key="10">
    <source>
        <dbReference type="ARBA" id="ARBA00023319"/>
    </source>
</evidence>
<organism evidence="14 15">
    <name type="scientific">Xenopus laevis</name>
    <name type="common">African clawed frog</name>
    <dbReference type="NCBI Taxonomy" id="8355"/>
    <lineage>
        <taxon>Eukaryota</taxon>
        <taxon>Metazoa</taxon>
        <taxon>Chordata</taxon>
        <taxon>Craniata</taxon>
        <taxon>Vertebrata</taxon>
        <taxon>Euteleostomi</taxon>
        <taxon>Amphibia</taxon>
        <taxon>Batrachia</taxon>
        <taxon>Anura</taxon>
        <taxon>Pipoidea</taxon>
        <taxon>Pipidae</taxon>
        <taxon>Xenopodinae</taxon>
        <taxon>Xenopus</taxon>
        <taxon>Xenopus</taxon>
    </lineage>
</organism>
<dbReference type="SMART" id="SM00408">
    <property type="entry name" value="IGc2"/>
    <property type="match status" value="2"/>
</dbReference>
<keyword evidence="8" id="KW-0675">Receptor</keyword>
<keyword evidence="3 11" id="KW-0812">Transmembrane</keyword>
<keyword evidence="4 12" id="KW-0732">Signal</keyword>
<dbReference type="GO" id="GO:0007166">
    <property type="term" value="P:cell surface receptor signaling pathway"/>
    <property type="evidence" value="ECO:0007669"/>
    <property type="project" value="TreeGrafter"/>
</dbReference>
<protein>
    <recommendedName>
        <fullName evidence="13">Ig-like domain-containing protein</fullName>
    </recommendedName>
</protein>
<evidence type="ECO:0000313" key="15">
    <source>
        <dbReference type="Proteomes" id="UP000694892"/>
    </source>
</evidence>
<dbReference type="InterPro" id="IPR003599">
    <property type="entry name" value="Ig_sub"/>
</dbReference>
<keyword evidence="7" id="KW-1015">Disulfide bond</keyword>
<keyword evidence="10" id="KW-0393">Immunoglobulin domain</keyword>
<dbReference type="InterPro" id="IPR007110">
    <property type="entry name" value="Ig-like_dom"/>
</dbReference>
<evidence type="ECO:0000313" key="14">
    <source>
        <dbReference type="EMBL" id="OCT95151.1"/>
    </source>
</evidence>
<dbReference type="GO" id="GO:0009897">
    <property type="term" value="C:external side of plasma membrane"/>
    <property type="evidence" value="ECO:0007669"/>
    <property type="project" value="TreeGrafter"/>
</dbReference>
<dbReference type="SUPFAM" id="SSF48726">
    <property type="entry name" value="Immunoglobulin"/>
    <property type="match status" value="2"/>
</dbReference>
<dbReference type="InterPro" id="IPR003598">
    <property type="entry name" value="Ig_sub2"/>
</dbReference>
<dbReference type="GO" id="GO:0042130">
    <property type="term" value="P:negative regulation of T cell proliferation"/>
    <property type="evidence" value="ECO:0007669"/>
    <property type="project" value="TreeGrafter"/>
</dbReference>
<feature type="domain" description="Ig-like" evidence="13">
    <location>
        <begin position="39"/>
        <end position="131"/>
    </location>
</feature>
<feature type="transmembrane region" description="Helical" evidence="11">
    <location>
        <begin position="324"/>
        <end position="342"/>
    </location>
</feature>
<dbReference type="PANTHER" id="PTHR25466:SF14">
    <property type="entry name" value="BUTYROPHILIN SUBFAMILY 2 MEMBER A2-LIKE-RELATED"/>
    <property type="match status" value="1"/>
</dbReference>
<dbReference type="OMA" id="SMEYDAQ"/>
<proteinExistence type="predicted"/>
<dbReference type="SMART" id="SM00406">
    <property type="entry name" value="IGv"/>
    <property type="match status" value="2"/>
</dbReference>
<dbReference type="GO" id="GO:0071222">
    <property type="term" value="P:cellular response to lipopolysaccharide"/>
    <property type="evidence" value="ECO:0007669"/>
    <property type="project" value="TreeGrafter"/>
</dbReference>
<evidence type="ECO:0000256" key="2">
    <source>
        <dbReference type="ARBA" id="ARBA00022475"/>
    </source>
</evidence>
<feature type="signal peptide" evidence="12">
    <location>
        <begin position="1"/>
        <end position="24"/>
    </location>
</feature>
<dbReference type="EMBL" id="CM004468">
    <property type="protein sequence ID" value="OCT95151.1"/>
    <property type="molecule type" value="Genomic_DNA"/>
</dbReference>
<feature type="domain" description="Ig-like" evidence="13">
    <location>
        <begin position="149"/>
        <end position="201"/>
    </location>
</feature>
<feature type="domain" description="Ig-like" evidence="13">
    <location>
        <begin position="216"/>
        <end position="300"/>
    </location>
</feature>
<dbReference type="InterPro" id="IPR036179">
    <property type="entry name" value="Ig-like_dom_sf"/>
</dbReference>
<name>A0A974DQM4_XENLA</name>
<keyword evidence="5 11" id="KW-1133">Transmembrane helix</keyword>
<dbReference type="InterPro" id="IPR051713">
    <property type="entry name" value="T-cell_Activation_Regulation"/>
</dbReference>
<evidence type="ECO:0000256" key="8">
    <source>
        <dbReference type="ARBA" id="ARBA00023170"/>
    </source>
</evidence>
<keyword evidence="9" id="KW-0325">Glycoprotein</keyword>
<evidence type="ECO:0000256" key="12">
    <source>
        <dbReference type="SAM" id="SignalP"/>
    </source>
</evidence>
<evidence type="ECO:0000256" key="4">
    <source>
        <dbReference type="ARBA" id="ARBA00022729"/>
    </source>
</evidence>
<evidence type="ECO:0000259" key="13">
    <source>
        <dbReference type="PROSITE" id="PS50835"/>
    </source>
</evidence>
<evidence type="ECO:0000256" key="3">
    <source>
        <dbReference type="ARBA" id="ARBA00022692"/>
    </source>
</evidence>
<evidence type="ECO:0000256" key="11">
    <source>
        <dbReference type="SAM" id="Phobius"/>
    </source>
</evidence>
<dbReference type="PANTHER" id="PTHR25466">
    <property type="entry name" value="T-LYMPHOCYTE ACTIVATION ANTIGEN"/>
    <property type="match status" value="1"/>
</dbReference>